<comment type="caution">
    <text evidence="2">The sequence shown here is derived from an EMBL/GenBank/DDBJ whole genome shotgun (WGS) entry which is preliminary data.</text>
</comment>
<organism evidence="2 3">
    <name type="scientific">Coniophora puteana (strain RWD-64-598)</name>
    <name type="common">Brown rot fungus</name>
    <dbReference type="NCBI Taxonomy" id="741705"/>
    <lineage>
        <taxon>Eukaryota</taxon>
        <taxon>Fungi</taxon>
        <taxon>Dikarya</taxon>
        <taxon>Basidiomycota</taxon>
        <taxon>Agaricomycotina</taxon>
        <taxon>Agaricomycetes</taxon>
        <taxon>Agaricomycetidae</taxon>
        <taxon>Boletales</taxon>
        <taxon>Coniophorineae</taxon>
        <taxon>Coniophoraceae</taxon>
        <taxon>Coniophora</taxon>
    </lineage>
</organism>
<dbReference type="Proteomes" id="UP000053558">
    <property type="component" value="Unassembled WGS sequence"/>
</dbReference>
<dbReference type="KEGG" id="cput:CONPUDRAFT_73721"/>
<evidence type="ECO:0000313" key="3">
    <source>
        <dbReference type="Proteomes" id="UP000053558"/>
    </source>
</evidence>
<dbReference type="GeneID" id="19209144"/>
<feature type="transmembrane region" description="Helical" evidence="1">
    <location>
        <begin position="168"/>
        <end position="186"/>
    </location>
</feature>
<keyword evidence="1" id="KW-1133">Transmembrane helix</keyword>
<accession>A0A5M3MQ01</accession>
<feature type="transmembrane region" description="Helical" evidence="1">
    <location>
        <begin position="43"/>
        <end position="64"/>
    </location>
</feature>
<protein>
    <submittedName>
        <fullName evidence="2">Uncharacterized protein</fullName>
    </submittedName>
</protein>
<dbReference type="EMBL" id="JH711579">
    <property type="protein sequence ID" value="EIW80641.1"/>
    <property type="molecule type" value="Genomic_DNA"/>
</dbReference>
<reference evidence="3" key="1">
    <citation type="journal article" date="2012" name="Science">
        <title>The Paleozoic origin of enzymatic lignin decomposition reconstructed from 31 fungal genomes.</title>
        <authorList>
            <person name="Floudas D."/>
            <person name="Binder M."/>
            <person name="Riley R."/>
            <person name="Barry K."/>
            <person name="Blanchette R.A."/>
            <person name="Henrissat B."/>
            <person name="Martinez A.T."/>
            <person name="Otillar R."/>
            <person name="Spatafora J.W."/>
            <person name="Yadav J.S."/>
            <person name="Aerts A."/>
            <person name="Benoit I."/>
            <person name="Boyd A."/>
            <person name="Carlson A."/>
            <person name="Copeland A."/>
            <person name="Coutinho P.M."/>
            <person name="de Vries R.P."/>
            <person name="Ferreira P."/>
            <person name="Findley K."/>
            <person name="Foster B."/>
            <person name="Gaskell J."/>
            <person name="Glotzer D."/>
            <person name="Gorecki P."/>
            <person name="Heitman J."/>
            <person name="Hesse C."/>
            <person name="Hori C."/>
            <person name="Igarashi K."/>
            <person name="Jurgens J.A."/>
            <person name="Kallen N."/>
            <person name="Kersten P."/>
            <person name="Kohler A."/>
            <person name="Kuees U."/>
            <person name="Kumar T.K.A."/>
            <person name="Kuo A."/>
            <person name="LaButti K."/>
            <person name="Larrondo L.F."/>
            <person name="Lindquist E."/>
            <person name="Ling A."/>
            <person name="Lombard V."/>
            <person name="Lucas S."/>
            <person name="Lundell T."/>
            <person name="Martin R."/>
            <person name="McLaughlin D.J."/>
            <person name="Morgenstern I."/>
            <person name="Morin E."/>
            <person name="Murat C."/>
            <person name="Nagy L.G."/>
            <person name="Nolan M."/>
            <person name="Ohm R.A."/>
            <person name="Patyshakuliyeva A."/>
            <person name="Rokas A."/>
            <person name="Ruiz-Duenas F.J."/>
            <person name="Sabat G."/>
            <person name="Salamov A."/>
            <person name="Samejima M."/>
            <person name="Schmutz J."/>
            <person name="Slot J.C."/>
            <person name="St John F."/>
            <person name="Stenlid J."/>
            <person name="Sun H."/>
            <person name="Sun S."/>
            <person name="Syed K."/>
            <person name="Tsang A."/>
            <person name="Wiebenga A."/>
            <person name="Young D."/>
            <person name="Pisabarro A."/>
            <person name="Eastwood D.C."/>
            <person name="Martin F."/>
            <person name="Cullen D."/>
            <person name="Grigoriev I.V."/>
            <person name="Hibbett D.S."/>
        </authorList>
    </citation>
    <scope>NUCLEOTIDE SEQUENCE [LARGE SCALE GENOMIC DNA]</scope>
    <source>
        <strain evidence="3">RWD-64-598 SS2</strain>
    </source>
</reference>
<evidence type="ECO:0000256" key="1">
    <source>
        <dbReference type="SAM" id="Phobius"/>
    </source>
</evidence>
<keyword evidence="1" id="KW-0812">Transmembrane</keyword>
<feature type="transmembrane region" description="Helical" evidence="1">
    <location>
        <begin position="76"/>
        <end position="96"/>
    </location>
</feature>
<keyword evidence="1" id="KW-0472">Membrane</keyword>
<proteinExistence type="predicted"/>
<dbReference type="AlphaFoldDB" id="A0A5M3MQ01"/>
<feature type="transmembrane region" description="Helical" evidence="1">
    <location>
        <begin position="206"/>
        <end position="229"/>
    </location>
</feature>
<gene>
    <name evidence="2" type="ORF">CONPUDRAFT_73721</name>
</gene>
<dbReference type="RefSeq" id="XP_007769121.1">
    <property type="nucleotide sequence ID" value="XM_007770931.1"/>
</dbReference>
<feature type="transmembrane region" description="Helical" evidence="1">
    <location>
        <begin position="126"/>
        <end position="147"/>
    </location>
</feature>
<evidence type="ECO:0000313" key="2">
    <source>
        <dbReference type="EMBL" id="EIW80641.1"/>
    </source>
</evidence>
<sequence>MASPPAVLVAYVEESLVLEYAYVAAITVATYDYSLNISRELRYLGFAIPIVPLSSKMYVTLLWLTTLNHTTPKKVLAFLLVHYTVVQAITVVVVYFRLTGSANAISCFSFYGFHFCDIEYPESVAWIYPTWNGVLMSYEMVLCALVLRYAARHLRGTFWRDPVRTANTLIAVIVHDNLVYFFVPITGADYGKNVNALHRVPPSAHFPMKIVIMETLLLSMVGPCVVLSLRRGYERGLSDVHGSSVTTLMFVAGAPPTEEEE</sequence>
<keyword evidence="3" id="KW-1185">Reference proteome</keyword>
<name>A0A5M3MQ01_CONPW</name>